<dbReference type="InterPro" id="IPR036291">
    <property type="entry name" value="NAD(P)-bd_dom_sf"/>
</dbReference>
<comment type="subcellular location">
    <subcellularLocation>
        <location evidence="1">Cytoplasm</location>
    </subcellularLocation>
</comment>
<evidence type="ECO:0000256" key="4">
    <source>
        <dbReference type="ARBA" id="ARBA00013075"/>
    </source>
</evidence>
<dbReference type="EMBL" id="JAWQEG010003469">
    <property type="protein sequence ID" value="KAK3866068.1"/>
    <property type="molecule type" value="Genomic_DNA"/>
</dbReference>
<evidence type="ECO:0000256" key="3">
    <source>
        <dbReference type="ARBA" id="ARBA00011738"/>
    </source>
</evidence>
<dbReference type="GO" id="GO:0004757">
    <property type="term" value="F:sepiapterin reductase (NADP+) activity"/>
    <property type="evidence" value="ECO:0007669"/>
    <property type="project" value="UniProtKB-EC"/>
</dbReference>
<dbReference type="GO" id="GO:0005737">
    <property type="term" value="C:cytoplasm"/>
    <property type="evidence" value="ECO:0007669"/>
    <property type="project" value="UniProtKB-SubCell"/>
</dbReference>
<keyword evidence="7" id="KW-0521">NADP</keyword>
<gene>
    <name evidence="9" type="ORF">Pcinc_028372</name>
</gene>
<dbReference type="InterPro" id="IPR051721">
    <property type="entry name" value="Biopterin_syn/organic_redct"/>
</dbReference>
<sequence length="269" mass="29282">MVYEREGMSTTSLGTWWVLVTGASRGLGAAICEGLGPLLGPGSVLLGVARSKEGLDTMAAKVKALNSNIKVITEAVDLSTILKEDLEGILKASFDPGQSPPPTRAVIFHNAASLENLTYLKQMKDTSKLTPYFHFNVSSVISLNAVFMDHVSHLCNGSITVVNISSLCAVEPMKSWGLYCSAKAARDMVFRVMAVEEPKIRVLNYAPGPLDNEMQVVARSLTEDEEVKSAFQSMKNDGKLLNCSQSVVKLLDVLQKDEYKSGDHVDYYD</sequence>
<dbReference type="SUPFAM" id="SSF51735">
    <property type="entry name" value="NAD(P)-binding Rossmann-fold domains"/>
    <property type="match status" value="1"/>
</dbReference>
<dbReference type="PANTHER" id="PTHR44085:SF2">
    <property type="entry name" value="SEPIAPTERIN REDUCTASE"/>
    <property type="match status" value="1"/>
</dbReference>
<accession>A0AAE1F2H3</accession>
<evidence type="ECO:0000313" key="10">
    <source>
        <dbReference type="Proteomes" id="UP001286313"/>
    </source>
</evidence>
<evidence type="ECO:0000256" key="2">
    <source>
        <dbReference type="ARBA" id="ARBA00010483"/>
    </source>
</evidence>
<dbReference type="Gene3D" id="3.40.50.720">
    <property type="entry name" value="NAD(P)-binding Rossmann-like Domain"/>
    <property type="match status" value="1"/>
</dbReference>
<dbReference type="InterPro" id="IPR002347">
    <property type="entry name" value="SDR_fam"/>
</dbReference>
<comment type="caution">
    <text evidence="9">The sequence shown here is derived from an EMBL/GenBank/DDBJ whole genome shotgun (WGS) entry which is preliminary data.</text>
</comment>
<keyword evidence="8" id="KW-0560">Oxidoreductase</keyword>
<evidence type="ECO:0000256" key="5">
    <source>
        <dbReference type="ARBA" id="ARBA00019170"/>
    </source>
</evidence>
<comment type="subunit">
    <text evidence="3">Homodimer.</text>
</comment>
<evidence type="ECO:0000256" key="6">
    <source>
        <dbReference type="ARBA" id="ARBA00022490"/>
    </source>
</evidence>
<dbReference type="EC" id="1.1.1.153" evidence="4"/>
<dbReference type="NCBIfam" id="TIGR01500">
    <property type="entry name" value="sepiapter_red"/>
    <property type="match status" value="1"/>
</dbReference>
<dbReference type="FunFam" id="3.40.50.720:FF:000259">
    <property type="entry name" value="Sepiapterin reductase"/>
    <property type="match status" value="1"/>
</dbReference>
<dbReference type="GO" id="GO:0006729">
    <property type="term" value="P:tetrahydrobiopterin biosynthetic process"/>
    <property type="evidence" value="ECO:0007669"/>
    <property type="project" value="InterPro"/>
</dbReference>
<dbReference type="PANTHER" id="PTHR44085">
    <property type="entry name" value="SEPIAPTERIN REDUCTASE"/>
    <property type="match status" value="1"/>
</dbReference>
<proteinExistence type="inferred from homology"/>
<keyword evidence="10" id="KW-1185">Reference proteome</keyword>
<dbReference type="PRINTS" id="PR00081">
    <property type="entry name" value="GDHRDH"/>
</dbReference>
<comment type="similarity">
    <text evidence="2">Belongs to the sepiapterin reductase family.</text>
</comment>
<dbReference type="InterPro" id="IPR006393">
    <property type="entry name" value="Sepiapterin_red"/>
</dbReference>
<name>A0AAE1F2H3_PETCI</name>
<dbReference type="AlphaFoldDB" id="A0AAE1F2H3"/>
<evidence type="ECO:0000256" key="1">
    <source>
        <dbReference type="ARBA" id="ARBA00004496"/>
    </source>
</evidence>
<dbReference type="CDD" id="cd05367">
    <property type="entry name" value="SPR-like_SDR_c"/>
    <property type="match status" value="1"/>
</dbReference>
<dbReference type="Proteomes" id="UP001286313">
    <property type="component" value="Unassembled WGS sequence"/>
</dbReference>
<evidence type="ECO:0000256" key="7">
    <source>
        <dbReference type="ARBA" id="ARBA00022857"/>
    </source>
</evidence>
<evidence type="ECO:0000313" key="9">
    <source>
        <dbReference type="EMBL" id="KAK3866068.1"/>
    </source>
</evidence>
<evidence type="ECO:0000256" key="8">
    <source>
        <dbReference type="ARBA" id="ARBA00023002"/>
    </source>
</evidence>
<reference evidence="9" key="1">
    <citation type="submission" date="2023-10" db="EMBL/GenBank/DDBJ databases">
        <title>Genome assemblies of two species of porcelain crab, Petrolisthes cinctipes and Petrolisthes manimaculis (Anomura: Porcellanidae).</title>
        <authorList>
            <person name="Angst P."/>
        </authorList>
    </citation>
    <scope>NUCLEOTIDE SEQUENCE</scope>
    <source>
        <strain evidence="9">PB745_01</strain>
        <tissue evidence="9">Gill</tissue>
    </source>
</reference>
<protein>
    <recommendedName>
        <fullName evidence="5">Sepiapterin reductase</fullName>
        <ecNumber evidence="4">1.1.1.153</ecNumber>
    </recommendedName>
</protein>
<organism evidence="9 10">
    <name type="scientific">Petrolisthes cinctipes</name>
    <name type="common">Flat porcelain crab</name>
    <dbReference type="NCBI Taxonomy" id="88211"/>
    <lineage>
        <taxon>Eukaryota</taxon>
        <taxon>Metazoa</taxon>
        <taxon>Ecdysozoa</taxon>
        <taxon>Arthropoda</taxon>
        <taxon>Crustacea</taxon>
        <taxon>Multicrustacea</taxon>
        <taxon>Malacostraca</taxon>
        <taxon>Eumalacostraca</taxon>
        <taxon>Eucarida</taxon>
        <taxon>Decapoda</taxon>
        <taxon>Pleocyemata</taxon>
        <taxon>Anomura</taxon>
        <taxon>Galatheoidea</taxon>
        <taxon>Porcellanidae</taxon>
        <taxon>Petrolisthes</taxon>
    </lineage>
</organism>
<keyword evidence="6" id="KW-0963">Cytoplasm</keyword>
<dbReference type="Pfam" id="PF00106">
    <property type="entry name" value="adh_short"/>
    <property type="match status" value="1"/>
</dbReference>